<dbReference type="CDD" id="cd08026">
    <property type="entry name" value="DUF326"/>
    <property type="match status" value="1"/>
</dbReference>
<dbReference type="STRING" id="661478.OP10G_1328"/>
<reference evidence="1 2" key="1">
    <citation type="journal article" date="2014" name="PLoS ONE">
        <title>The first complete genome sequence of the class fimbriimonadia in the phylum armatimonadetes.</title>
        <authorList>
            <person name="Hu Z.Y."/>
            <person name="Wang Y.Z."/>
            <person name="Im W.T."/>
            <person name="Wang S.Y."/>
            <person name="Zhao G.P."/>
            <person name="Zheng H.J."/>
            <person name="Quan Z.X."/>
        </authorList>
    </citation>
    <scope>NUCLEOTIDE SEQUENCE [LARGE SCALE GENOMIC DNA]</scope>
    <source>
        <strain evidence="1">Gsoil 348</strain>
    </source>
</reference>
<dbReference type="EMBL" id="CP007139">
    <property type="protein sequence ID" value="AIE84696.1"/>
    <property type="molecule type" value="Genomic_DNA"/>
</dbReference>
<evidence type="ECO:0000313" key="2">
    <source>
        <dbReference type="Proteomes" id="UP000027982"/>
    </source>
</evidence>
<dbReference type="InterPro" id="IPR044543">
    <property type="entry name" value="YHJQ-like"/>
</dbReference>
<dbReference type="AlphaFoldDB" id="A0A068NML2"/>
<evidence type="ECO:0008006" key="3">
    <source>
        <dbReference type="Google" id="ProtNLM"/>
    </source>
</evidence>
<name>A0A068NML2_FIMGI</name>
<sequence>MDECIKNCQECHAACASLIPHCLHLGGSHSSKEHIGLLQDCAHICATALSFMLRESPRHTLTCGACAAVCRECATDCEAGANGDAWMLACAEQCRTCADSCARMVSLRMPAVSMH</sequence>
<dbReference type="PANTHER" id="PTHR37310">
    <property type="entry name" value="CYTOPLASMIC PROTEIN-RELATED"/>
    <property type="match status" value="1"/>
</dbReference>
<dbReference type="HOGENOM" id="CLU_142273_1_0_0"/>
<proteinExistence type="predicted"/>
<dbReference type="Proteomes" id="UP000027982">
    <property type="component" value="Chromosome"/>
</dbReference>
<dbReference type="Pfam" id="PF03860">
    <property type="entry name" value="Csp"/>
    <property type="match status" value="1"/>
</dbReference>
<evidence type="ECO:0000313" key="1">
    <source>
        <dbReference type="EMBL" id="AIE84696.1"/>
    </source>
</evidence>
<protein>
    <recommendedName>
        <fullName evidence="3">Ferredoxin</fullName>
    </recommendedName>
</protein>
<gene>
    <name evidence="1" type="ORF">OP10G_1328</name>
</gene>
<dbReference type="PANTHER" id="PTHR37310:SF1">
    <property type="entry name" value="CYTOPLASMIC PROTEIN"/>
    <property type="match status" value="1"/>
</dbReference>
<accession>A0A068NML2</accession>
<keyword evidence="2" id="KW-1185">Reference proteome</keyword>
<dbReference type="Gene3D" id="1.20.1270.360">
    <property type="match status" value="1"/>
</dbReference>
<organism evidence="1 2">
    <name type="scientific">Fimbriimonas ginsengisoli Gsoil 348</name>
    <dbReference type="NCBI Taxonomy" id="661478"/>
    <lineage>
        <taxon>Bacteria</taxon>
        <taxon>Bacillati</taxon>
        <taxon>Armatimonadota</taxon>
        <taxon>Fimbriimonadia</taxon>
        <taxon>Fimbriimonadales</taxon>
        <taxon>Fimbriimonadaceae</taxon>
        <taxon>Fimbriimonas</taxon>
    </lineage>
</organism>
<dbReference type="KEGG" id="fgi:OP10G_1328"/>
<dbReference type="InterPro" id="IPR005560">
    <property type="entry name" value="Csp_YhjQ"/>
</dbReference>